<reference evidence="1 2" key="1">
    <citation type="submission" date="2019-02" db="EMBL/GenBank/DDBJ databases">
        <title>Deep-cultivation of Planctomycetes and their phenomic and genomic characterization uncovers novel biology.</title>
        <authorList>
            <person name="Wiegand S."/>
            <person name="Jogler M."/>
            <person name="Boedeker C."/>
            <person name="Pinto D."/>
            <person name="Vollmers J."/>
            <person name="Rivas-Marin E."/>
            <person name="Kohn T."/>
            <person name="Peeters S.H."/>
            <person name="Heuer A."/>
            <person name="Rast P."/>
            <person name="Oberbeckmann S."/>
            <person name="Bunk B."/>
            <person name="Jeske O."/>
            <person name="Meyerdierks A."/>
            <person name="Storesund J.E."/>
            <person name="Kallscheuer N."/>
            <person name="Luecker S."/>
            <person name="Lage O.M."/>
            <person name="Pohl T."/>
            <person name="Merkel B.J."/>
            <person name="Hornburger P."/>
            <person name="Mueller R.-W."/>
            <person name="Bruemmer F."/>
            <person name="Labrenz M."/>
            <person name="Spormann A.M."/>
            <person name="Op den Camp H."/>
            <person name="Overmann J."/>
            <person name="Amann R."/>
            <person name="Jetten M.S.M."/>
            <person name="Mascher T."/>
            <person name="Medema M.H."/>
            <person name="Devos D.P."/>
            <person name="Kaster A.-K."/>
            <person name="Ovreas L."/>
            <person name="Rohde M."/>
            <person name="Galperin M.Y."/>
            <person name="Jogler C."/>
        </authorList>
    </citation>
    <scope>NUCLEOTIDE SEQUENCE [LARGE SCALE GENOMIC DNA]</scope>
    <source>
        <strain evidence="1 2">Mal33</strain>
    </source>
</reference>
<dbReference type="EMBL" id="CP036318">
    <property type="protein sequence ID" value="QDV56401.1"/>
    <property type="molecule type" value="Genomic_DNA"/>
</dbReference>
<sequence>MTFNKEDAVARKQQQIKVGLNLEIGPPPKYQWSAWVLDVANSEIRNTFAKPAVEHLILQVQELAREPSPSSSDILRIEKVEDFFELKDKGGVLGNVNARLFFGIDKRERAIVIIGGMKKQNNGKTPAGDRVRMRRRWRNYLDGTYGKPGGGVR</sequence>
<gene>
    <name evidence="1" type="ORF">Mal33_23910</name>
</gene>
<accession>A0A518ITJ0</accession>
<organism evidence="1 2">
    <name type="scientific">Rosistilla oblonga</name>
    <dbReference type="NCBI Taxonomy" id="2527990"/>
    <lineage>
        <taxon>Bacteria</taxon>
        <taxon>Pseudomonadati</taxon>
        <taxon>Planctomycetota</taxon>
        <taxon>Planctomycetia</taxon>
        <taxon>Pirellulales</taxon>
        <taxon>Pirellulaceae</taxon>
        <taxon>Rosistilla</taxon>
    </lineage>
</organism>
<name>A0A518ITJ0_9BACT</name>
<keyword evidence="2" id="KW-1185">Reference proteome</keyword>
<dbReference type="Proteomes" id="UP000316770">
    <property type="component" value="Chromosome"/>
</dbReference>
<dbReference type="AlphaFoldDB" id="A0A518ITJ0"/>
<evidence type="ECO:0000313" key="1">
    <source>
        <dbReference type="EMBL" id="QDV56401.1"/>
    </source>
</evidence>
<evidence type="ECO:0000313" key="2">
    <source>
        <dbReference type="Proteomes" id="UP000316770"/>
    </source>
</evidence>
<proteinExistence type="predicted"/>
<dbReference type="RefSeq" id="WP_145284794.1">
    <property type="nucleotide sequence ID" value="NZ_CP036318.1"/>
</dbReference>
<protein>
    <submittedName>
        <fullName evidence="1">Uncharacterized protein</fullName>
    </submittedName>
</protein>